<dbReference type="Proteomes" id="UP001055072">
    <property type="component" value="Unassembled WGS sequence"/>
</dbReference>
<dbReference type="EMBL" id="MU274944">
    <property type="protein sequence ID" value="KAI0084320.1"/>
    <property type="molecule type" value="Genomic_DNA"/>
</dbReference>
<evidence type="ECO:0000313" key="1">
    <source>
        <dbReference type="EMBL" id="KAI0084320.1"/>
    </source>
</evidence>
<protein>
    <submittedName>
        <fullName evidence="1">Uncharacterized protein</fullName>
    </submittedName>
</protein>
<reference evidence="1" key="1">
    <citation type="journal article" date="2021" name="Environ. Microbiol.">
        <title>Gene family expansions and transcriptome signatures uncover fungal adaptations to wood decay.</title>
        <authorList>
            <person name="Hage H."/>
            <person name="Miyauchi S."/>
            <person name="Viragh M."/>
            <person name="Drula E."/>
            <person name="Min B."/>
            <person name="Chaduli D."/>
            <person name="Navarro D."/>
            <person name="Favel A."/>
            <person name="Norest M."/>
            <person name="Lesage-Meessen L."/>
            <person name="Balint B."/>
            <person name="Merenyi Z."/>
            <person name="de Eugenio L."/>
            <person name="Morin E."/>
            <person name="Martinez A.T."/>
            <person name="Baldrian P."/>
            <person name="Stursova M."/>
            <person name="Martinez M.J."/>
            <person name="Novotny C."/>
            <person name="Magnuson J.K."/>
            <person name="Spatafora J.W."/>
            <person name="Maurice S."/>
            <person name="Pangilinan J."/>
            <person name="Andreopoulos W."/>
            <person name="LaButti K."/>
            <person name="Hundley H."/>
            <person name="Na H."/>
            <person name="Kuo A."/>
            <person name="Barry K."/>
            <person name="Lipzen A."/>
            <person name="Henrissat B."/>
            <person name="Riley R."/>
            <person name="Ahrendt S."/>
            <person name="Nagy L.G."/>
            <person name="Grigoriev I.V."/>
            <person name="Martin F."/>
            <person name="Rosso M.N."/>
        </authorList>
    </citation>
    <scope>NUCLEOTIDE SEQUENCE</scope>
    <source>
        <strain evidence="1">CBS 384.51</strain>
    </source>
</reference>
<evidence type="ECO:0000313" key="2">
    <source>
        <dbReference type="Proteomes" id="UP001055072"/>
    </source>
</evidence>
<comment type="caution">
    <text evidence="1">The sequence shown here is derived from an EMBL/GenBank/DDBJ whole genome shotgun (WGS) entry which is preliminary data.</text>
</comment>
<keyword evidence="2" id="KW-1185">Reference proteome</keyword>
<accession>A0ACB8TQM1</accession>
<name>A0ACB8TQM1_9APHY</name>
<sequence length="174" mass="20128">MILAIVWIVAYLGAFLYTILMLFTMRPLFKLKDSISPITTQQTGLDEPVKKGKEQHWSIGTPRHYIVSCDSLCLENYLRTNGGLSLEDVNKPSSTLIDAVLKIKLTDFGSVLRLPEGRRNSEPERIYLLPMWYVIDVCLAIDPSQRLPAEVLQGRTDFVIYRFKWQFKRISREF</sequence>
<gene>
    <name evidence="1" type="ORF">BDY19DRAFT_997809</name>
</gene>
<organism evidence="1 2">
    <name type="scientific">Irpex rosettiformis</name>
    <dbReference type="NCBI Taxonomy" id="378272"/>
    <lineage>
        <taxon>Eukaryota</taxon>
        <taxon>Fungi</taxon>
        <taxon>Dikarya</taxon>
        <taxon>Basidiomycota</taxon>
        <taxon>Agaricomycotina</taxon>
        <taxon>Agaricomycetes</taxon>
        <taxon>Polyporales</taxon>
        <taxon>Irpicaceae</taxon>
        <taxon>Irpex</taxon>
    </lineage>
</organism>
<proteinExistence type="predicted"/>